<dbReference type="InterPro" id="IPR005835">
    <property type="entry name" value="NTP_transferase_dom"/>
</dbReference>
<feature type="domain" description="Nucleotidyl transferase" evidence="1">
    <location>
        <begin position="2"/>
        <end position="244"/>
    </location>
</feature>
<dbReference type="InterPro" id="IPR029044">
    <property type="entry name" value="Nucleotide-diphossugar_trans"/>
</dbReference>
<dbReference type="PANTHER" id="PTHR42883:SF2">
    <property type="entry name" value="THYMIDYLYLTRANSFERASE"/>
    <property type="match status" value="1"/>
</dbReference>
<gene>
    <name evidence="2" type="ORF">ACFOY7_08125</name>
</gene>
<evidence type="ECO:0000313" key="3">
    <source>
        <dbReference type="Proteomes" id="UP001595882"/>
    </source>
</evidence>
<comment type="caution">
    <text evidence="2">The sequence shown here is derived from an EMBL/GenBank/DDBJ whole genome shotgun (WGS) entry which is preliminary data.</text>
</comment>
<dbReference type="CDD" id="cd04181">
    <property type="entry name" value="NTP_transferase"/>
    <property type="match status" value="1"/>
</dbReference>
<dbReference type="PANTHER" id="PTHR42883">
    <property type="entry name" value="GLUCOSE-1-PHOSPHATE THYMIDYLTRANSFERASE"/>
    <property type="match status" value="1"/>
</dbReference>
<dbReference type="SUPFAM" id="SSF53448">
    <property type="entry name" value="Nucleotide-diphospho-sugar transferases"/>
    <property type="match status" value="1"/>
</dbReference>
<dbReference type="Gene3D" id="3.90.550.10">
    <property type="entry name" value="Spore Coat Polysaccharide Biosynthesis Protein SpsA, Chain A"/>
    <property type="match status" value="1"/>
</dbReference>
<protein>
    <submittedName>
        <fullName evidence="2">Nucleotidyltransferase family protein</fullName>
    </submittedName>
</protein>
<reference evidence="3" key="1">
    <citation type="journal article" date="2019" name="Int. J. Syst. Evol. Microbiol.">
        <title>The Global Catalogue of Microorganisms (GCM) 10K type strain sequencing project: providing services to taxonomists for standard genome sequencing and annotation.</title>
        <authorList>
            <consortium name="The Broad Institute Genomics Platform"/>
            <consortium name="The Broad Institute Genome Sequencing Center for Infectious Disease"/>
            <person name="Wu L."/>
            <person name="Ma J."/>
        </authorList>
    </citation>
    <scope>NUCLEOTIDE SEQUENCE [LARGE SCALE GENOMIC DNA]</scope>
    <source>
        <strain evidence="3">CCUG 37865</strain>
    </source>
</reference>
<proteinExistence type="predicted"/>
<dbReference type="Proteomes" id="UP001595882">
    <property type="component" value="Unassembled WGS sequence"/>
</dbReference>
<keyword evidence="3" id="KW-1185">Reference proteome</keyword>
<dbReference type="EMBL" id="JBHSDT010000004">
    <property type="protein sequence ID" value="MFC4403040.1"/>
    <property type="molecule type" value="Genomic_DNA"/>
</dbReference>
<evidence type="ECO:0000259" key="1">
    <source>
        <dbReference type="Pfam" id="PF00483"/>
    </source>
</evidence>
<organism evidence="2 3">
    <name type="scientific">Gracilibacillus xinjiangensis</name>
    <dbReference type="NCBI Taxonomy" id="1193282"/>
    <lineage>
        <taxon>Bacteria</taxon>
        <taxon>Bacillati</taxon>
        <taxon>Bacillota</taxon>
        <taxon>Bacilli</taxon>
        <taxon>Bacillales</taxon>
        <taxon>Bacillaceae</taxon>
        <taxon>Gracilibacillus</taxon>
    </lineage>
</organism>
<accession>A0ABV8WT61</accession>
<sequence length="245" mass="28153">MKVIILAAGYATRLYPLTKSTAKALLEIADKPLIEYILDKVRKVENISQIYVITNNKFYDDFMEWSRSYQEIVDLIILNDGTTSNDNRLGAIGDISYVINKMGIDEDIMVVAADNLFTFDLQPFVDFFYKKKSDCITVQNIYDTKELQRTGVVEVDQKGLVLSFEEKPIKPRSHFAVPPLYLYKRSTLHLFTEYVKSGNNPDAPGNFIPWLIGRQNVYAHFVTGKCYDIGTLESYQHVSDSYRKK</sequence>
<dbReference type="Pfam" id="PF00483">
    <property type="entry name" value="NTP_transferase"/>
    <property type="match status" value="1"/>
</dbReference>
<evidence type="ECO:0000313" key="2">
    <source>
        <dbReference type="EMBL" id="MFC4403040.1"/>
    </source>
</evidence>
<name>A0ABV8WT61_9BACI</name>
<dbReference type="RefSeq" id="WP_390251202.1">
    <property type="nucleotide sequence ID" value="NZ_JBHSDT010000004.1"/>
</dbReference>